<dbReference type="InterPro" id="IPR044974">
    <property type="entry name" value="Disease_R_plants"/>
</dbReference>
<dbReference type="InterPro" id="IPR042197">
    <property type="entry name" value="Apaf_helical"/>
</dbReference>
<feature type="domain" description="Disease resistance protein Roq1-like winged-helix" evidence="5">
    <location>
        <begin position="222"/>
        <end position="292"/>
    </location>
</feature>
<gene>
    <name evidence="6" type="ORF">CTI12_AA369340</name>
</gene>
<dbReference type="SUPFAM" id="SSF52058">
    <property type="entry name" value="L domain-like"/>
    <property type="match status" value="3"/>
</dbReference>
<evidence type="ECO:0000313" key="7">
    <source>
        <dbReference type="Proteomes" id="UP000245207"/>
    </source>
</evidence>
<feature type="region of interest" description="Disordered" evidence="3">
    <location>
        <begin position="1105"/>
        <end position="1138"/>
    </location>
</feature>
<sequence length="1628" mass="186880">MIGIKGMGGAGKTTLARAIYEHISYQFEGCSFVENVREKSTPSMCGLNLLQKQILSDVLSDQGINVSGILEGKSMLKKKMCRRKVLIVLDDVDKIEQLMALAGDHSWFKPGSRIIITTRDAQVLIAHKVNLIRDVHLLDDKEAMRLFSRHAFGREIPVEGYKELSEQVVHYAAGHPLTIKVLGSFLCGKDDIDWKDALERLETIPLNETMKVLELSYINLEEDYKEIFLDVACLLKGWRKDDAIRALESCGFRARIGLRVLELKSLITYDEYVQLKMHDHIEEMGKNIVRRVNPNKPERHSRLWIKEEIVDILANNKIEIIFSIKSMETKKIMDTYNSIVMNFWWLGSGIDCVSGSLTYRHEAKLVQKIVEEISLELRCINWGVDEKLIGIKTRINCVVSSLELGVDDVCMIGIKGMGGAGKTTLARAIYEHISYQFEGCSFVENVREKSTPSMSGLNLLQKQILSDVLSDQGINVSGILEGKSMLKKKMCRRKVLIVLDDVDKIEQLMALAGDHSWFKPGSRIIITTRDAQVLIAHKVNLIRDVHLLDDKEAMRLFSRHAFGREIPVEGYKELSEQVVHYAAGHPLTIKVLGSFLCGKDDIVWKDALERLETIPLNETMKVLELSYINLEEDYKEIFLDVACLLKGWGKDDAIRALESCGFRARIGLRVLELKSLITYDEYVQLKMHDHIEEMGKNIVRRVNPNKPERHSRLWIKEEIVDILANNKGTHATTQCISLYAPYPDGLNYEILLKGLANMKELRFLYVVTPYRVNFDEDSLHLPNALRFLRCDYYPFSSLPKTFQPKNLVGLQMDWSKMVQLWKDGEEKPFLKLRFLKFTHCDNLRTLDLSVAPNLETLILQECPNLVEVNLFTPSLKELDIDRCERLEKLHMPVESPNLRSLQLYKFKLRTLDLSVAPNLETLFLFDCYNLVEVHFQVTPSLKELHIDYCHSLEKLHMPAECPKLRSLNLRDLKKLRTLHLGVTPNLETLRVRDCANLVELQIIPAECPKLVNLDLGGCIQVAELPEEIGRLECLKKLDITGTGISRLPESILRVKLKGLHIFGSCGSTSESSSDDFELECLKELDITGTGTSQLPESILRVKGLSGSCGSTSKIKTSDKNQEQKSPVRAPKAESRVSWSSDDFEQLQRPKESHCIKNFFNRLQLFPCPHFIFKRLSIYGSLLVILMLLLLRRIERFIVFFFHGSDHLSVLIKLEKKPKWNNALERLKTIPLNETMMILELSYNSLEDDYKDIFLDVACLLKGWDKKDAIRALESCGFYAEVGLRVLEQRSLINISEDEKLGMHDHIEEMGKNIVRRVDPNKPERHSRLWIKKEIEDVLANGSATPTKCMTLYAHGLDIEILKKGLANMKELRFLDVYGGSWISRFLEEDSLHLPNALRFLRWDYYPFSSLPKTFQPNNLVGLEMNFSRMVKLWKDGEEKPFLKLRFLRFILCSKLRTLDLSVAPNLETLILQSCFSLVEVHFQVTSNLKELRIDFCKELEKLHMPAESPKLRSLDLYNLKKLRTLHLGVTPNLETLRVRDCPDLVDLQIIPAECPKLVLRNCFRLVELPEEIGRHKKQKSCVPWSSDDFEQLQRPKEVTALRTFLTDSGRIDVTFAMKNRKIHSISWV</sequence>
<feature type="domain" description="NB-ARC" evidence="4">
    <location>
        <begin position="1"/>
        <end position="154"/>
    </location>
</feature>
<dbReference type="InterPro" id="IPR002182">
    <property type="entry name" value="NB-ARC"/>
</dbReference>
<dbReference type="Proteomes" id="UP000245207">
    <property type="component" value="Unassembled WGS sequence"/>
</dbReference>
<feature type="domain" description="NB-ARC" evidence="4">
    <location>
        <begin position="406"/>
        <end position="564"/>
    </location>
</feature>
<evidence type="ECO:0000259" key="5">
    <source>
        <dbReference type="Pfam" id="PF23282"/>
    </source>
</evidence>
<keyword evidence="2" id="KW-0677">Repeat</keyword>
<keyword evidence="1" id="KW-0433">Leucine-rich repeat</keyword>
<reference evidence="6 7" key="1">
    <citation type="journal article" date="2018" name="Mol. Plant">
        <title>The genome of Artemisia annua provides insight into the evolution of Asteraceae family and artemisinin biosynthesis.</title>
        <authorList>
            <person name="Shen Q."/>
            <person name="Zhang L."/>
            <person name="Liao Z."/>
            <person name="Wang S."/>
            <person name="Yan T."/>
            <person name="Shi P."/>
            <person name="Liu M."/>
            <person name="Fu X."/>
            <person name="Pan Q."/>
            <person name="Wang Y."/>
            <person name="Lv Z."/>
            <person name="Lu X."/>
            <person name="Zhang F."/>
            <person name="Jiang W."/>
            <person name="Ma Y."/>
            <person name="Chen M."/>
            <person name="Hao X."/>
            <person name="Li L."/>
            <person name="Tang Y."/>
            <person name="Lv G."/>
            <person name="Zhou Y."/>
            <person name="Sun X."/>
            <person name="Brodelius P.E."/>
            <person name="Rose J.K.C."/>
            <person name="Tang K."/>
        </authorList>
    </citation>
    <scope>NUCLEOTIDE SEQUENCE [LARGE SCALE GENOMIC DNA]</scope>
    <source>
        <strain evidence="7">cv. Huhao1</strain>
        <tissue evidence="6">Leaf</tissue>
    </source>
</reference>
<dbReference type="EMBL" id="PKPP01007057">
    <property type="protein sequence ID" value="PWA54486.1"/>
    <property type="molecule type" value="Genomic_DNA"/>
</dbReference>
<evidence type="ECO:0000256" key="2">
    <source>
        <dbReference type="ARBA" id="ARBA00022737"/>
    </source>
</evidence>
<dbReference type="GO" id="GO:0006952">
    <property type="term" value="P:defense response"/>
    <property type="evidence" value="ECO:0007669"/>
    <property type="project" value="InterPro"/>
</dbReference>
<organism evidence="6 7">
    <name type="scientific">Artemisia annua</name>
    <name type="common">Sweet wormwood</name>
    <dbReference type="NCBI Taxonomy" id="35608"/>
    <lineage>
        <taxon>Eukaryota</taxon>
        <taxon>Viridiplantae</taxon>
        <taxon>Streptophyta</taxon>
        <taxon>Embryophyta</taxon>
        <taxon>Tracheophyta</taxon>
        <taxon>Spermatophyta</taxon>
        <taxon>Magnoliopsida</taxon>
        <taxon>eudicotyledons</taxon>
        <taxon>Gunneridae</taxon>
        <taxon>Pentapetalae</taxon>
        <taxon>asterids</taxon>
        <taxon>campanulids</taxon>
        <taxon>Asterales</taxon>
        <taxon>Asteraceae</taxon>
        <taxon>Asteroideae</taxon>
        <taxon>Anthemideae</taxon>
        <taxon>Artemisiinae</taxon>
        <taxon>Artemisia</taxon>
    </lineage>
</organism>
<evidence type="ECO:0000313" key="6">
    <source>
        <dbReference type="EMBL" id="PWA54486.1"/>
    </source>
</evidence>
<evidence type="ECO:0000256" key="1">
    <source>
        <dbReference type="ARBA" id="ARBA00022614"/>
    </source>
</evidence>
<dbReference type="SUPFAM" id="SSF46785">
    <property type="entry name" value="Winged helix' DNA-binding domain"/>
    <property type="match status" value="3"/>
</dbReference>
<proteinExistence type="predicted"/>
<dbReference type="InterPro" id="IPR032675">
    <property type="entry name" value="LRR_dom_sf"/>
</dbReference>
<dbReference type="Pfam" id="PF00931">
    <property type="entry name" value="NB-ARC"/>
    <property type="match status" value="2"/>
</dbReference>
<dbReference type="SUPFAM" id="SSF52540">
    <property type="entry name" value="P-loop containing nucleoside triphosphate hydrolases"/>
    <property type="match status" value="2"/>
</dbReference>
<name>A0A2U1LZN7_ARTAN</name>
<dbReference type="OrthoDB" id="695871at2759"/>
<evidence type="ECO:0000256" key="3">
    <source>
        <dbReference type="SAM" id="MobiDB-lite"/>
    </source>
</evidence>
<dbReference type="PANTHER" id="PTHR11017">
    <property type="entry name" value="LEUCINE-RICH REPEAT-CONTAINING PROTEIN"/>
    <property type="match status" value="1"/>
</dbReference>
<dbReference type="Gene3D" id="3.80.10.10">
    <property type="entry name" value="Ribonuclease Inhibitor"/>
    <property type="match status" value="3"/>
</dbReference>
<accession>A0A2U1LZN7</accession>
<dbReference type="GO" id="GO:0043531">
    <property type="term" value="F:ADP binding"/>
    <property type="evidence" value="ECO:0007669"/>
    <property type="project" value="InterPro"/>
</dbReference>
<dbReference type="InterPro" id="IPR058192">
    <property type="entry name" value="WHD_ROQ1-like"/>
</dbReference>
<dbReference type="Pfam" id="PF23282">
    <property type="entry name" value="WHD_ROQ1"/>
    <property type="match status" value="3"/>
</dbReference>
<protein>
    <submittedName>
        <fullName evidence="6">Disease resistance protein (TIR-NBS-LRR class) family</fullName>
    </submittedName>
</protein>
<dbReference type="Gene3D" id="3.40.50.300">
    <property type="entry name" value="P-loop containing nucleotide triphosphate hydrolases"/>
    <property type="match status" value="2"/>
</dbReference>
<dbReference type="PRINTS" id="PR00364">
    <property type="entry name" value="DISEASERSIST"/>
</dbReference>
<keyword evidence="7" id="KW-1185">Reference proteome</keyword>
<feature type="domain" description="Disease resistance protein Roq1-like winged-helix" evidence="5">
    <location>
        <begin position="632"/>
        <end position="702"/>
    </location>
</feature>
<feature type="domain" description="Disease resistance protein Roq1-like winged-helix" evidence="5">
    <location>
        <begin position="1249"/>
        <end position="1317"/>
    </location>
</feature>
<comment type="caution">
    <text evidence="6">The sequence shown here is derived from an EMBL/GenBank/DDBJ whole genome shotgun (WGS) entry which is preliminary data.</text>
</comment>
<dbReference type="InterPro" id="IPR036390">
    <property type="entry name" value="WH_DNA-bd_sf"/>
</dbReference>
<dbReference type="InterPro" id="IPR027417">
    <property type="entry name" value="P-loop_NTPase"/>
</dbReference>
<dbReference type="PANTHER" id="PTHR11017:SF544">
    <property type="entry name" value="ADP-RIBOSYL CYCLASE_CYCLIC ADP-RIBOSE HYDROLASE"/>
    <property type="match status" value="1"/>
</dbReference>
<evidence type="ECO:0000259" key="4">
    <source>
        <dbReference type="Pfam" id="PF00931"/>
    </source>
</evidence>
<dbReference type="Gene3D" id="1.10.8.430">
    <property type="entry name" value="Helical domain of apoptotic protease-activating factors"/>
    <property type="match status" value="2"/>
</dbReference>